<dbReference type="GO" id="GO:0005524">
    <property type="term" value="F:ATP binding"/>
    <property type="evidence" value="ECO:0007669"/>
    <property type="project" value="UniProtKB-KW"/>
</dbReference>
<dbReference type="FunFam" id="2.60.120.430:FF:000004">
    <property type="entry name" value="Putative leucine-rich repeat receptor-like serine/threonine-protein kinase"/>
    <property type="match status" value="1"/>
</dbReference>
<evidence type="ECO:0000313" key="14">
    <source>
        <dbReference type="EMBL" id="KAL3503079.1"/>
    </source>
</evidence>
<keyword evidence="15" id="KW-1185">Reference proteome</keyword>
<reference evidence="14 15" key="1">
    <citation type="submission" date="2024-11" db="EMBL/GenBank/DDBJ databases">
        <title>A near-complete genome assembly of Cinchona calisaya.</title>
        <authorList>
            <person name="Lian D.C."/>
            <person name="Zhao X.W."/>
            <person name="Wei L."/>
        </authorList>
    </citation>
    <scope>NUCLEOTIDE SEQUENCE [LARGE SCALE GENOMIC DNA]</scope>
    <source>
        <tissue evidence="14">Nenye</tissue>
    </source>
</reference>
<keyword evidence="6" id="KW-0547">Nucleotide-binding</keyword>
<dbReference type="SUPFAM" id="SSF52058">
    <property type="entry name" value="L domain-like"/>
    <property type="match status" value="1"/>
</dbReference>
<comment type="catalytic activity">
    <reaction evidence="11">
        <text>L-seryl-[protein] + ATP = O-phospho-L-seryl-[protein] + ADP + H(+)</text>
        <dbReference type="Rhea" id="RHEA:17989"/>
        <dbReference type="Rhea" id="RHEA-COMP:9863"/>
        <dbReference type="Rhea" id="RHEA-COMP:11604"/>
        <dbReference type="ChEBI" id="CHEBI:15378"/>
        <dbReference type="ChEBI" id="CHEBI:29999"/>
        <dbReference type="ChEBI" id="CHEBI:30616"/>
        <dbReference type="ChEBI" id="CHEBI:83421"/>
        <dbReference type="ChEBI" id="CHEBI:456216"/>
        <dbReference type="EC" id="2.7.11.1"/>
    </reaction>
</comment>
<dbReference type="Gene3D" id="2.60.120.430">
    <property type="entry name" value="Galactose-binding lectin"/>
    <property type="match status" value="1"/>
</dbReference>
<feature type="domain" description="Malectin" evidence="13">
    <location>
        <begin position="409"/>
        <end position="592"/>
    </location>
</feature>
<protein>
    <recommendedName>
        <fullName evidence="2">non-specific serine/threonine protein kinase</fullName>
        <ecNumber evidence="2">2.7.11.1</ecNumber>
    </recommendedName>
</protein>
<dbReference type="GO" id="GO:0004674">
    <property type="term" value="F:protein serine/threonine kinase activity"/>
    <property type="evidence" value="ECO:0007669"/>
    <property type="project" value="UniProtKB-EC"/>
</dbReference>
<keyword evidence="12" id="KW-0812">Transmembrane</keyword>
<dbReference type="FunFam" id="3.80.10.10:FF:001070">
    <property type="entry name" value="Leucine-rich repeat transmembrane protein kinase"/>
    <property type="match status" value="1"/>
</dbReference>
<dbReference type="InterPro" id="IPR051824">
    <property type="entry name" value="LRR_Rcpt-Like_S/T_Kinase"/>
</dbReference>
<evidence type="ECO:0000256" key="6">
    <source>
        <dbReference type="ARBA" id="ARBA00022741"/>
    </source>
</evidence>
<proteinExistence type="predicted"/>
<dbReference type="SMART" id="SM00365">
    <property type="entry name" value="LRR_SD22"/>
    <property type="match status" value="2"/>
</dbReference>
<evidence type="ECO:0000256" key="11">
    <source>
        <dbReference type="ARBA" id="ARBA00048679"/>
    </source>
</evidence>
<keyword evidence="12" id="KW-0472">Membrane</keyword>
<evidence type="ECO:0000313" key="15">
    <source>
        <dbReference type="Proteomes" id="UP001630127"/>
    </source>
</evidence>
<dbReference type="FunFam" id="3.80.10.10:FF:001026">
    <property type="entry name" value="Putative leucine-rich repeat receptor-like serine/threonine-protein kinase isoform A"/>
    <property type="match status" value="1"/>
</dbReference>
<name>A0ABD2YA51_9GENT</name>
<dbReference type="InterPro" id="IPR021720">
    <property type="entry name" value="Malectin_dom"/>
</dbReference>
<evidence type="ECO:0000256" key="7">
    <source>
        <dbReference type="ARBA" id="ARBA00022840"/>
    </source>
</evidence>
<keyword evidence="5" id="KW-0732">Signal</keyword>
<dbReference type="EC" id="2.7.11.1" evidence="2"/>
<evidence type="ECO:0000259" key="13">
    <source>
        <dbReference type="Pfam" id="PF11721"/>
    </source>
</evidence>
<dbReference type="AlphaFoldDB" id="A0ABD2YA51"/>
<sequence length="643" mass="70080">MTKNMSFPRPLLLRIASAAAAAAFVCLATLASAATLPADEVGALQQIATTLGKKNWDFTVDPCSGLRTWSTPNPVKGSENAVTCDCSFINNTVCHVVSIILKAQDLPGILPPELIKLPYLQEIDLTRNYLNGTIPPAWGSMQLVNISLSGNRISGPLPKELANISTLANLTLEFNQLSGTIPPEIGKLPHLERILLSSNNLTGELPGTLANLTTLNDFRISDNRFVGSIPNFIQNWTNLTKLVIQASGLNGPIPSGIASLTKLTDLRISDLKENDTTFPPLNGATNMKTLILRSCNIVEQLPEFLGSLTNLKVLDLSFNKINGSIPSNFSSLSKTNYIYLTGNFLTGAVPDWMLNDGDNIDLSYNNFTGSSEASNCPPRNLNLFASSSKNNTSTFSCSQSFHCQSNWSSLHINCGGKEEKIGHTSYDDDTQPGGPSKLYQSGTNWAFSSTGHFVDDNHNLDLYIQTTSSRFSGNDAALYSNARLSPLSLTYYAFCLLNGNYTVRLHFAEIMFTDDNTYSSLGRRIFDIYIQGKLVWKDFNIAKEAGGVNKPLSKNVPVVVTENTLEIRFYWAGKGTTDIPHKGMYGPLISAISVDPNFPLPSEHGLSVGAIVGIVVAALFTISLVLVILWWKVCLHFSQTMQQ</sequence>
<evidence type="ECO:0000256" key="3">
    <source>
        <dbReference type="ARBA" id="ARBA00022553"/>
    </source>
</evidence>
<dbReference type="PROSITE" id="PS51450">
    <property type="entry name" value="LRR"/>
    <property type="match status" value="1"/>
</dbReference>
<evidence type="ECO:0000256" key="12">
    <source>
        <dbReference type="SAM" id="Phobius"/>
    </source>
</evidence>
<dbReference type="InterPro" id="IPR001611">
    <property type="entry name" value="Leu-rich_rpt"/>
</dbReference>
<dbReference type="Pfam" id="PF11721">
    <property type="entry name" value="Malectin"/>
    <property type="match status" value="1"/>
</dbReference>
<keyword evidence="4" id="KW-0808">Transferase</keyword>
<evidence type="ECO:0000256" key="2">
    <source>
        <dbReference type="ARBA" id="ARBA00012513"/>
    </source>
</evidence>
<dbReference type="Proteomes" id="UP001630127">
    <property type="component" value="Unassembled WGS sequence"/>
</dbReference>
<keyword evidence="8" id="KW-0675">Receptor</keyword>
<evidence type="ECO:0000256" key="4">
    <source>
        <dbReference type="ARBA" id="ARBA00022679"/>
    </source>
</evidence>
<evidence type="ECO:0000256" key="8">
    <source>
        <dbReference type="ARBA" id="ARBA00023170"/>
    </source>
</evidence>
<dbReference type="PANTHER" id="PTHR48006">
    <property type="entry name" value="LEUCINE-RICH REPEAT-CONTAINING PROTEIN DDB_G0281931-RELATED"/>
    <property type="match status" value="1"/>
</dbReference>
<dbReference type="Pfam" id="PF13855">
    <property type="entry name" value="LRR_8"/>
    <property type="match status" value="1"/>
</dbReference>
<comment type="caution">
    <text evidence="14">The sequence shown here is derived from an EMBL/GenBank/DDBJ whole genome shotgun (WGS) entry which is preliminary data.</text>
</comment>
<evidence type="ECO:0000256" key="10">
    <source>
        <dbReference type="ARBA" id="ARBA00047899"/>
    </source>
</evidence>
<evidence type="ECO:0000256" key="5">
    <source>
        <dbReference type="ARBA" id="ARBA00022729"/>
    </source>
</evidence>
<dbReference type="EMBL" id="JBJUIK010000015">
    <property type="protein sequence ID" value="KAL3503079.1"/>
    <property type="molecule type" value="Genomic_DNA"/>
</dbReference>
<evidence type="ECO:0000256" key="9">
    <source>
        <dbReference type="ARBA" id="ARBA00023180"/>
    </source>
</evidence>
<accession>A0ABD2YA51</accession>
<feature type="transmembrane region" description="Helical" evidence="12">
    <location>
        <begin position="606"/>
        <end position="631"/>
    </location>
</feature>
<keyword evidence="9" id="KW-0325">Glycoprotein</keyword>
<organism evidence="14 15">
    <name type="scientific">Cinchona calisaya</name>
    <dbReference type="NCBI Taxonomy" id="153742"/>
    <lineage>
        <taxon>Eukaryota</taxon>
        <taxon>Viridiplantae</taxon>
        <taxon>Streptophyta</taxon>
        <taxon>Embryophyta</taxon>
        <taxon>Tracheophyta</taxon>
        <taxon>Spermatophyta</taxon>
        <taxon>Magnoliopsida</taxon>
        <taxon>eudicotyledons</taxon>
        <taxon>Gunneridae</taxon>
        <taxon>Pentapetalae</taxon>
        <taxon>asterids</taxon>
        <taxon>lamiids</taxon>
        <taxon>Gentianales</taxon>
        <taxon>Rubiaceae</taxon>
        <taxon>Cinchonoideae</taxon>
        <taxon>Cinchoneae</taxon>
        <taxon>Cinchona</taxon>
    </lineage>
</organism>
<dbReference type="InterPro" id="IPR032675">
    <property type="entry name" value="LRR_dom_sf"/>
</dbReference>
<gene>
    <name evidence="14" type="ORF">ACH5RR_037528</name>
</gene>
<comment type="subcellular location">
    <subcellularLocation>
        <location evidence="1">Membrane</location>
        <topology evidence="1">Single-pass type I membrane protein</topology>
    </subcellularLocation>
</comment>
<dbReference type="Pfam" id="PF00560">
    <property type="entry name" value="LRR_1"/>
    <property type="match status" value="4"/>
</dbReference>
<evidence type="ECO:0000256" key="1">
    <source>
        <dbReference type="ARBA" id="ARBA00004479"/>
    </source>
</evidence>
<comment type="catalytic activity">
    <reaction evidence="10">
        <text>L-threonyl-[protein] + ATP = O-phospho-L-threonyl-[protein] + ADP + H(+)</text>
        <dbReference type="Rhea" id="RHEA:46608"/>
        <dbReference type="Rhea" id="RHEA-COMP:11060"/>
        <dbReference type="Rhea" id="RHEA-COMP:11605"/>
        <dbReference type="ChEBI" id="CHEBI:15378"/>
        <dbReference type="ChEBI" id="CHEBI:30013"/>
        <dbReference type="ChEBI" id="CHEBI:30616"/>
        <dbReference type="ChEBI" id="CHEBI:61977"/>
        <dbReference type="ChEBI" id="CHEBI:456216"/>
        <dbReference type="EC" id="2.7.11.1"/>
    </reaction>
</comment>
<feature type="non-terminal residue" evidence="14">
    <location>
        <position position="643"/>
    </location>
</feature>
<dbReference type="Gene3D" id="3.80.10.10">
    <property type="entry name" value="Ribonuclease Inhibitor"/>
    <property type="match status" value="3"/>
</dbReference>
<keyword evidence="7" id="KW-0067">ATP-binding</keyword>
<keyword evidence="3" id="KW-0597">Phosphoprotein</keyword>
<keyword evidence="12" id="KW-1133">Transmembrane helix</keyword>
<dbReference type="GO" id="GO:0016020">
    <property type="term" value="C:membrane"/>
    <property type="evidence" value="ECO:0007669"/>
    <property type="project" value="UniProtKB-SubCell"/>
</dbReference>
<dbReference type="PANTHER" id="PTHR48006:SF81">
    <property type="entry name" value="PROTEIN KINASE DOMAIN-CONTAINING PROTEIN"/>
    <property type="match status" value="1"/>
</dbReference>